<evidence type="ECO:0000313" key="2">
    <source>
        <dbReference type="Proteomes" id="UP000308267"/>
    </source>
</evidence>
<dbReference type="InterPro" id="IPR008042">
    <property type="entry name" value="Retrotrans_Pao"/>
</dbReference>
<evidence type="ECO:0008006" key="3">
    <source>
        <dbReference type="Google" id="ProtNLM"/>
    </source>
</evidence>
<dbReference type="PANTHER" id="PTHR47331:SF4">
    <property type="entry name" value="PEPTIDASE S1 DOMAIN-CONTAINING PROTEIN"/>
    <property type="match status" value="1"/>
</dbReference>
<dbReference type="EMBL" id="SJOL01007044">
    <property type="protein sequence ID" value="TGZ63780.1"/>
    <property type="molecule type" value="Genomic_DNA"/>
</dbReference>
<dbReference type="OrthoDB" id="6127549at2759"/>
<comment type="caution">
    <text evidence="1">The sequence shown here is derived from an EMBL/GenBank/DDBJ whole genome shotgun (WGS) entry which is preliminary data.</text>
</comment>
<protein>
    <recommendedName>
        <fullName evidence="3">Reverse transcriptase domain-containing protein</fullName>
    </recommendedName>
</protein>
<dbReference type="AlphaFoldDB" id="A0A4S2LJU4"/>
<proteinExistence type="predicted"/>
<dbReference type="Pfam" id="PF05380">
    <property type="entry name" value="Peptidase_A17"/>
    <property type="match status" value="1"/>
</dbReference>
<reference evidence="1 2" key="1">
    <citation type="journal article" date="2019" name="BMC Genomics">
        <title>New insights from Opisthorchis felineus genome: update on genomics of the epidemiologically important liver flukes.</title>
        <authorList>
            <person name="Ershov N.I."/>
            <person name="Mordvinov V.A."/>
            <person name="Prokhortchouk E.B."/>
            <person name="Pakharukova M.Y."/>
            <person name="Gunbin K.V."/>
            <person name="Ustyantsev K."/>
            <person name="Genaev M.A."/>
            <person name="Blinov A.G."/>
            <person name="Mazur A."/>
            <person name="Boulygina E."/>
            <person name="Tsygankova S."/>
            <person name="Khrameeva E."/>
            <person name="Chekanov N."/>
            <person name="Fan G."/>
            <person name="Xiao A."/>
            <person name="Zhang H."/>
            <person name="Xu X."/>
            <person name="Yang H."/>
            <person name="Solovyev V."/>
            <person name="Lee S.M."/>
            <person name="Liu X."/>
            <person name="Afonnikov D.A."/>
            <person name="Skryabin K.G."/>
        </authorList>
    </citation>
    <scope>NUCLEOTIDE SEQUENCE [LARGE SCALE GENOMIC DNA]</scope>
    <source>
        <strain evidence="1">AK-0245</strain>
        <tissue evidence="1">Whole organism</tissue>
    </source>
</reference>
<organism evidence="1 2">
    <name type="scientific">Opisthorchis felineus</name>
    <dbReference type="NCBI Taxonomy" id="147828"/>
    <lineage>
        <taxon>Eukaryota</taxon>
        <taxon>Metazoa</taxon>
        <taxon>Spiralia</taxon>
        <taxon>Lophotrochozoa</taxon>
        <taxon>Platyhelminthes</taxon>
        <taxon>Trematoda</taxon>
        <taxon>Digenea</taxon>
        <taxon>Opisthorchiida</taxon>
        <taxon>Opisthorchiata</taxon>
        <taxon>Opisthorchiidae</taxon>
        <taxon>Opisthorchis</taxon>
    </lineage>
</organism>
<evidence type="ECO:0000313" key="1">
    <source>
        <dbReference type="EMBL" id="TGZ63780.1"/>
    </source>
</evidence>
<dbReference type="PANTHER" id="PTHR47331">
    <property type="entry name" value="PHD-TYPE DOMAIN-CONTAINING PROTEIN"/>
    <property type="match status" value="1"/>
</dbReference>
<accession>A0A4S2LJU4</accession>
<dbReference type="STRING" id="147828.A0A4S2LJU4"/>
<name>A0A4S2LJU4_OPIFE</name>
<keyword evidence="2" id="KW-1185">Reference proteome</keyword>
<dbReference type="Proteomes" id="UP000308267">
    <property type="component" value="Unassembled WGS sequence"/>
</dbReference>
<sequence>MFGKEYDQRIKSPVLNKFYVDDCLISVPPVTDTKGFVQGITKLQSTGGFHLHKWVSNVPNVLQGRPPSERMQAAVGMSPKAMNTQRASCIEWDPSPDTHYFRFRIPEKPPTRRRILAAGCSLLDPQGLVAPVYLPAKQLLRELCEAGPGWDAAIGDDHSIQWHSWLNLVKSIGVVQYPRCLSPDGFVGVRNPELHVLRRVRKRLWRCCARTLCAKRWSGGMPFDFRKIHSCSVEGRYLFEVRTRCRLSSRESLQATY</sequence>
<gene>
    <name evidence="1" type="ORF">CRM22_006728</name>
</gene>